<dbReference type="KEGG" id="tvi:Thivi_4617"/>
<protein>
    <submittedName>
        <fullName evidence="1">Uncharacterized protein</fullName>
    </submittedName>
</protein>
<dbReference type="HOGENOM" id="CLU_2877102_0_0_6"/>
<reference evidence="1 2" key="1">
    <citation type="submission" date="2012-06" db="EMBL/GenBank/DDBJ databases">
        <title>Complete sequence of Thiocystis violascens DSM 198.</title>
        <authorList>
            <consortium name="US DOE Joint Genome Institute"/>
            <person name="Lucas S."/>
            <person name="Han J."/>
            <person name="Lapidus A."/>
            <person name="Cheng J.-F."/>
            <person name="Goodwin L."/>
            <person name="Pitluck S."/>
            <person name="Peters L."/>
            <person name="Ovchinnikova G."/>
            <person name="Teshima H."/>
            <person name="Detter J.C."/>
            <person name="Han C."/>
            <person name="Tapia R."/>
            <person name="Land M."/>
            <person name="Hauser L."/>
            <person name="Kyrpides N."/>
            <person name="Ivanova N."/>
            <person name="Pagani I."/>
            <person name="Vogl K."/>
            <person name="Liu Z."/>
            <person name="Frigaard N.-U."/>
            <person name="Bryant D."/>
            <person name="Woyke T."/>
        </authorList>
    </citation>
    <scope>NUCLEOTIDE SEQUENCE [LARGE SCALE GENOMIC DNA]</scope>
    <source>
        <strain evidence="2">ATCC 17096 / DSM 198 / 6111</strain>
    </source>
</reference>
<name>I3YHE0_THIV6</name>
<keyword evidence="2" id="KW-1185">Reference proteome</keyword>
<accession>I3YHE0</accession>
<evidence type="ECO:0000313" key="1">
    <source>
        <dbReference type="EMBL" id="AFL76408.1"/>
    </source>
</evidence>
<sequence>MFQATPKTTPPLVTDAFATRLGVKAQSVRVRLCRTGSYYGVRPQKSPNGRLLWPADGPDRVLSGESINGQVAA</sequence>
<proteinExistence type="predicted"/>
<evidence type="ECO:0000313" key="2">
    <source>
        <dbReference type="Proteomes" id="UP000006062"/>
    </source>
</evidence>
<gene>
    <name evidence="1" type="ordered locus">Thivi_4617</name>
</gene>
<organism evidence="1 2">
    <name type="scientific">Thiocystis violascens (strain ATCC 17096 / DSM 198 / 6111)</name>
    <name type="common">Chromatium violascens</name>
    <dbReference type="NCBI Taxonomy" id="765911"/>
    <lineage>
        <taxon>Bacteria</taxon>
        <taxon>Pseudomonadati</taxon>
        <taxon>Pseudomonadota</taxon>
        <taxon>Gammaproteobacteria</taxon>
        <taxon>Chromatiales</taxon>
        <taxon>Chromatiaceae</taxon>
        <taxon>Thiocystis</taxon>
    </lineage>
</organism>
<dbReference type="Proteomes" id="UP000006062">
    <property type="component" value="Chromosome"/>
</dbReference>
<dbReference type="EMBL" id="CP003154">
    <property type="protein sequence ID" value="AFL76408.1"/>
    <property type="molecule type" value="Genomic_DNA"/>
</dbReference>
<dbReference type="AlphaFoldDB" id="I3YHE0"/>
<dbReference type="eggNOG" id="ENOG50317Q3">
    <property type="taxonomic scope" value="Bacteria"/>
</dbReference>